<feature type="transmembrane region" description="Helical" evidence="1">
    <location>
        <begin position="98"/>
        <end position="116"/>
    </location>
</feature>
<proteinExistence type="predicted"/>
<organism evidence="2 3">
    <name type="scientific">Lacihabitans soyangensis</name>
    <dbReference type="NCBI Taxonomy" id="869394"/>
    <lineage>
        <taxon>Bacteria</taxon>
        <taxon>Pseudomonadati</taxon>
        <taxon>Bacteroidota</taxon>
        <taxon>Cytophagia</taxon>
        <taxon>Cytophagales</taxon>
        <taxon>Leadbetterellaceae</taxon>
        <taxon>Lacihabitans</taxon>
    </lineage>
</organism>
<accession>A0AAE3H557</accession>
<evidence type="ECO:0000313" key="3">
    <source>
        <dbReference type="Proteomes" id="UP001204144"/>
    </source>
</evidence>
<evidence type="ECO:0000313" key="2">
    <source>
        <dbReference type="EMBL" id="MCP9764159.1"/>
    </source>
</evidence>
<dbReference type="Proteomes" id="UP001204144">
    <property type="component" value="Unassembled WGS sequence"/>
</dbReference>
<keyword evidence="1" id="KW-0812">Transmembrane</keyword>
<name>A0AAE3H557_9BACT</name>
<gene>
    <name evidence="2" type="ORF">EGI31_14495</name>
</gene>
<keyword evidence="3" id="KW-1185">Reference proteome</keyword>
<dbReference type="AlphaFoldDB" id="A0AAE3H557"/>
<dbReference type="EMBL" id="RJUF01000080">
    <property type="protein sequence ID" value="MCP9764159.1"/>
    <property type="molecule type" value="Genomic_DNA"/>
</dbReference>
<keyword evidence="1" id="KW-0472">Membrane</keyword>
<feature type="transmembrane region" description="Helical" evidence="1">
    <location>
        <begin position="73"/>
        <end position="92"/>
    </location>
</feature>
<feature type="transmembrane region" description="Helical" evidence="1">
    <location>
        <begin position="48"/>
        <end position="66"/>
    </location>
</feature>
<feature type="transmembrane region" description="Helical" evidence="1">
    <location>
        <begin position="7"/>
        <end position="28"/>
    </location>
</feature>
<reference evidence="2 3" key="1">
    <citation type="submission" date="2018-11" db="EMBL/GenBank/DDBJ databases">
        <title>Novel bacteria species description.</title>
        <authorList>
            <person name="Han J.-H."/>
        </authorList>
    </citation>
    <scope>NUCLEOTIDE SEQUENCE [LARGE SCALE GENOMIC DNA]</scope>
    <source>
        <strain evidence="2 3">KCTC23259</strain>
    </source>
</reference>
<keyword evidence="1" id="KW-1133">Transmembrane helix</keyword>
<protein>
    <submittedName>
        <fullName evidence="2">Uncharacterized protein</fullName>
    </submittedName>
</protein>
<evidence type="ECO:0000256" key="1">
    <source>
        <dbReference type="SAM" id="Phobius"/>
    </source>
</evidence>
<sequence>MQKLKYYLVISIVLLVELLLIIKIYTIILKYGFLFLEAGSISSGSESSKFILLIYILPFLLCLRIIYIKLLEISTVIFLIQNTYLFFSINIFNHNTLFLTKLYFVGMVLNLIFYKIDNMVMNFLKVKFQTNS</sequence>
<comment type="caution">
    <text evidence="2">The sequence shown here is derived from an EMBL/GenBank/DDBJ whole genome shotgun (WGS) entry which is preliminary data.</text>
</comment>